<organism evidence="3 4">
    <name type="scientific">Mycena chlorophos</name>
    <name type="common">Agaric fungus</name>
    <name type="synonym">Agaricus chlorophos</name>
    <dbReference type="NCBI Taxonomy" id="658473"/>
    <lineage>
        <taxon>Eukaryota</taxon>
        <taxon>Fungi</taxon>
        <taxon>Dikarya</taxon>
        <taxon>Basidiomycota</taxon>
        <taxon>Agaricomycotina</taxon>
        <taxon>Agaricomycetes</taxon>
        <taxon>Agaricomycetidae</taxon>
        <taxon>Agaricales</taxon>
        <taxon>Marasmiineae</taxon>
        <taxon>Mycenaceae</taxon>
        <taxon>Mycena</taxon>
    </lineage>
</organism>
<feature type="compositionally biased region" description="Low complexity" evidence="1">
    <location>
        <begin position="151"/>
        <end position="160"/>
    </location>
</feature>
<feature type="region of interest" description="Disordered" evidence="1">
    <location>
        <begin position="478"/>
        <end position="536"/>
    </location>
</feature>
<feature type="compositionally biased region" description="Basic and acidic residues" evidence="1">
    <location>
        <begin position="408"/>
        <end position="418"/>
    </location>
</feature>
<feature type="compositionally biased region" description="Polar residues" evidence="1">
    <location>
        <begin position="198"/>
        <end position="207"/>
    </location>
</feature>
<dbReference type="CDD" id="cd11655">
    <property type="entry name" value="rap1_myb-like"/>
    <property type="match status" value="1"/>
</dbReference>
<keyword evidence="4" id="KW-1185">Reference proteome</keyword>
<feature type="compositionally biased region" description="Basic and acidic residues" evidence="1">
    <location>
        <begin position="311"/>
        <end position="331"/>
    </location>
</feature>
<dbReference type="EMBL" id="JACAZE010000004">
    <property type="protein sequence ID" value="KAF7318147.1"/>
    <property type="molecule type" value="Genomic_DNA"/>
</dbReference>
<feature type="domain" description="TERF2-interacting telomeric protein 1 Myb" evidence="2">
    <location>
        <begin position="8"/>
        <end position="65"/>
    </location>
</feature>
<dbReference type="Proteomes" id="UP000613580">
    <property type="component" value="Unassembled WGS sequence"/>
</dbReference>
<evidence type="ECO:0000259" key="2">
    <source>
        <dbReference type="Pfam" id="PF08914"/>
    </source>
</evidence>
<evidence type="ECO:0000256" key="1">
    <source>
        <dbReference type="SAM" id="MobiDB-lite"/>
    </source>
</evidence>
<evidence type="ECO:0000313" key="4">
    <source>
        <dbReference type="Proteomes" id="UP000613580"/>
    </source>
</evidence>
<evidence type="ECO:0000313" key="3">
    <source>
        <dbReference type="EMBL" id="KAF7318147.1"/>
    </source>
</evidence>
<feature type="compositionally biased region" description="Polar residues" evidence="1">
    <location>
        <begin position="361"/>
        <end position="378"/>
    </location>
</feature>
<dbReference type="Pfam" id="PF08914">
    <property type="entry name" value="Myb_Rap1"/>
    <property type="match status" value="1"/>
</dbReference>
<feature type="region of interest" description="Disordered" evidence="1">
    <location>
        <begin position="554"/>
        <end position="597"/>
    </location>
</feature>
<feature type="region of interest" description="Disordered" evidence="1">
    <location>
        <begin position="658"/>
        <end position="746"/>
    </location>
</feature>
<protein>
    <submittedName>
        <fullName evidence="3">Myb-DNA-bind-2 domain-containing protein</fullName>
    </submittedName>
</protein>
<reference evidence="3" key="1">
    <citation type="submission" date="2020-05" db="EMBL/GenBank/DDBJ databases">
        <title>Mycena genomes resolve the evolution of fungal bioluminescence.</title>
        <authorList>
            <person name="Tsai I.J."/>
        </authorList>
    </citation>
    <scope>NUCLEOTIDE SEQUENCE</scope>
    <source>
        <strain evidence="3">110903Hualien_Pintung</strain>
    </source>
</reference>
<dbReference type="InterPro" id="IPR009057">
    <property type="entry name" value="Homeodomain-like_sf"/>
</dbReference>
<name>A0A8H6TK07_MYCCL</name>
<feature type="compositionally biased region" description="Basic and acidic residues" evidence="1">
    <location>
        <begin position="560"/>
        <end position="579"/>
    </location>
</feature>
<gene>
    <name evidence="3" type="ORF">HMN09_00322800</name>
</gene>
<sequence>MSSSRNQYDSDEDKLLIKYLAKYNPGVQGRKGNKVYQTLVNNSEGKWAWSRGHSWSGWRDRYVKHQDEFDRRILKYQGRHKLPTENSNYIIGSKKTVESDVESEANDGHKRKRAPALDPRKRAKVVREEEEEESEDAEHTAGKISQNGRVSAASSSREASPTIPKIYPSLKDFSGPERPKPKLIVRRDSNEDDPFQAETASRPPTTASNVSSDNGDNDDQPPKRRKLRRLNESNAFRNGASAKPTRKTVIQSSDSDDAEPLPWPPPRPSQKNNTAPAPFKVGPPIGLQKPVRREKTPVFSPKKASQPKPAEQPRVESRRTPRRDEADERPKAAVFRRVVPQVNAVASSSRVQLPSAGEAPSTPNGRSPTKNATPQQSPLDWGSPTGGLLSDPAHSPLFPTSPPTSPSRRPDPKPESPFKFDFNSLLEPEDEAAGIMPARPKRNPLRNSVVPRQAPQPLFFAVPRAMTDGNSEYSVIRRSRAPSPNTDTPRNQLASPPRVRQRPRTPPSSQSKRRASESFREVFVPTDSRRRSVPASGSIARVDFNKKRILRQSLPPPALLREHPREQRRVSAPQLHREGSIFSFRSPRPSASLATSLQGSPSDLALAADIGAQTLLGMAQNHGFGIDIVKNLFARTRNLARTDAVLLKMRQTAEAAGEAMLEVEEEEHREGVAQSSPLNHVHVQSHRRRVSDVWTPPSQSAARSTSESRKRRSAGGREEVFRPTPLGIDPQDALADTDYTPPSGSRAAALARAARRGLSVGTTNAAGSREREPLPVVNLDDILDRDLSGLRQLERRDVELALDKAHSFAAFVLRRSGLK</sequence>
<dbReference type="Gene3D" id="1.10.10.60">
    <property type="entry name" value="Homeodomain-like"/>
    <property type="match status" value="1"/>
</dbReference>
<dbReference type="AlphaFoldDB" id="A0A8H6TK07"/>
<feature type="compositionally biased region" description="Basic and acidic residues" evidence="1">
    <location>
        <begin position="174"/>
        <end position="189"/>
    </location>
</feature>
<dbReference type="OrthoDB" id="435460at2759"/>
<dbReference type="SUPFAM" id="SSF46689">
    <property type="entry name" value="Homeodomain-like"/>
    <property type="match status" value="1"/>
</dbReference>
<dbReference type="InterPro" id="IPR015010">
    <property type="entry name" value="TERF2IP_Myb"/>
</dbReference>
<feature type="compositionally biased region" description="Polar residues" evidence="1">
    <location>
        <begin position="482"/>
        <end position="494"/>
    </location>
</feature>
<accession>A0A8H6TK07</accession>
<feature type="compositionally biased region" description="Polar residues" evidence="1">
    <location>
        <begin position="696"/>
        <end position="705"/>
    </location>
</feature>
<feature type="region of interest" description="Disordered" evidence="1">
    <location>
        <begin position="97"/>
        <end position="454"/>
    </location>
</feature>
<proteinExistence type="predicted"/>
<comment type="caution">
    <text evidence="3">The sequence shown here is derived from an EMBL/GenBank/DDBJ whole genome shotgun (WGS) entry which is preliminary data.</text>
</comment>